<dbReference type="EMBL" id="CAFBQB010000121">
    <property type="protein sequence ID" value="CAB5043366.1"/>
    <property type="molecule type" value="Genomic_DNA"/>
</dbReference>
<name>A0A6J7SQZ2_9ZZZZ</name>
<organism evidence="1">
    <name type="scientific">freshwater metagenome</name>
    <dbReference type="NCBI Taxonomy" id="449393"/>
    <lineage>
        <taxon>unclassified sequences</taxon>
        <taxon>metagenomes</taxon>
        <taxon>ecological metagenomes</taxon>
    </lineage>
</organism>
<reference evidence="1" key="1">
    <citation type="submission" date="2020-05" db="EMBL/GenBank/DDBJ databases">
        <authorList>
            <person name="Chiriac C."/>
            <person name="Salcher M."/>
            <person name="Ghai R."/>
            <person name="Kavagutti S V."/>
        </authorList>
    </citation>
    <scope>NUCLEOTIDE SEQUENCE</scope>
</reference>
<proteinExistence type="predicted"/>
<dbReference type="AlphaFoldDB" id="A0A6J7SQZ2"/>
<accession>A0A6J7SQZ2</accession>
<dbReference type="PANTHER" id="PTHR36456">
    <property type="entry name" value="UPF0232 PROTEIN SCO3875"/>
    <property type="match status" value="1"/>
</dbReference>
<evidence type="ECO:0000313" key="1">
    <source>
        <dbReference type="EMBL" id="CAB5043366.1"/>
    </source>
</evidence>
<dbReference type="InterPro" id="IPR007922">
    <property type="entry name" value="DciA-like"/>
</dbReference>
<protein>
    <submittedName>
        <fullName evidence="1">Unannotated protein</fullName>
    </submittedName>
</protein>
<dbReference type="Pfam" id="PF05258">
    <property type="entry name" value="DciA"/>
    <property type="match status" value="1"/>
</dbReference>
<gene>
    <name evidence="1" type="ORF">UFOPK4248_00846</name>
</gene>
<dbReference type="PANTHER" id="PTHR36456:SF1">
    <property type="entry name" value="UPF0232 PROTEIN SCO3875"/>
    <property type="match status" value="1"/>
</dbReference>
<sequence>MEKRDLALDLFKTFKTGVIRKINKPAPTQRTGQPGDPELIGAVLSNLISEREWDSGLAEGNLFITWAQVVGADIAAHTTPISISDGLLTIQTSSTAWATQLALVTTELLTTIQNDPSGATIQKLVFFGPAGPTWKKGIRSVRNARGPRDTYG</sequence>